<dbReference type="PROSITE" id="PS00560">
    <property type="entry name" value="CARBOXYPEPT_SER_HIS"/>
    <property type="match status" value="1"/>
</dbReference>
<gene>
    <name evidence="9" type="primary">CTSA</name>
</gene>
<dbReference type="GeneTree" id="ENSGT00880000138014"/>
<evidence type="ECO:0000256" key="1">
    <source>
        <dbReference type="ARBA" id="ARBA00009431"/>
    </source>
</evidence>
<evidence type="ECO:0000256" key="2">
    <source>
        <dbReference type="ARBA" id="ARBA00022645"/>
    </source>
</evidence>
<reference evidence="9" key="2">
    <citation type="submission" date="2025-09" db="UniProtKB">
        <authorList>
            <consortium name="Ensembl"/>
        </authorList>
    </citation>
    <scope>IDENTIFICATION</scope>
</reference>
<dbReference type="InterPro" id="IPR018202">
    <property type="entry name" value="Ser_caboxypep_ser_AS"/>
</dbReference>
<keyword evidence="3 7" id="KW-0645">Protease</keyword>
<dbReference type="GO" id="GO:1904715">
    <property type="term" value="P:negative regulation of chaperone-mediated autophagy"/>
    <property type="evidence" value="ECO:0007669"/>
    <property type="project" value="Ensembl"/>
</dbReference>
<dbReference type="GO" id="GO:0004185">
    <property type="term" value="F:serine-type carboxypeptidase activity"/>
    <property type="evidence" value="ECO:0007669"/>
    <property type="project" value="UniProtKB-UniRule"/>
</dbReference>
<dbReference type="AlphaFoldDB" id="A0A8D2GMN8"/>
<dbReference type="InterPro" id="IPR001563">
    <property type="entry name" value="Peptidase_S10"/>
</dbReference>
<sequence length="584" mass="63593">MPPPRVGGGGGASAGGIRAGAPSRRAQLLPGDCGSRAPGRERAGKLQAPPLPPADGPSRAAAAAPAVAPVLGVPGPGGPRPGPDSVPARTGQAAVVPPVLGLPQSRRLQALALLVGGPASQGGREAAGRAHPAGWGLQAVPETTEGSRERAGRAGGALRPHQLPLTPPRFVESQKDPESSPVVLWLNGGPGCSSLDGFLTEHGPFLIQPDGVTLEYNPYSWNLIANVLYIESPAGVGFSYSDDKVYATNDTEVAQGNYEALKDFFRLFPEYKNNKLFLTGESYAGIYIPTLAVLVMQDPSMNLQGLAVGNGLSSYEQNDNSLVYFAYYHGLLGNRLWSLLQTHCCSQNKCNFYDNKDPECVTNLQEVSRIVGNSGLNIYNLYAPCAGGVPGRVRYEKDSAVVQDFGNIFTRLPFKRTWHQALLRSGDKVRMDPPCTNTTAASTYLNNPYVRKALHIPEQLPRWDMCNFLVNIQYRRLYQSMNSQYLKLLNSQRYQILLYNGDVDMACNFLGDEWFVDSLNQKMEVQRRPWLVDYGESGEQIAGFVKEFSHIAFLTIKGAGHMVPTDKPQAAFTMFSRFLNKEPY</sequence>
<dbReference type="PROSITE" id="PS00131">
    <property type="entry name" value="CARBOXYPEPT_SER_SER"/>
    <property type="match status" value="1"/>
</dbReference>
<protein>
    <recommendedName>
        <fullName evidence="7">Carboxypeptidase</fullName>
        <ecNumber evidence="7">3.4.16.-</ecNumber>
    </recommendedName>
</protein>
<dbReference type="InterPro" id="IPR029058">
    <property type="entry name" value="AB_hydrolase_fold"/>
</dbReference>
<feature type="region of interest" description="Disordered" evidence="8">
    <location>
        <begin position="123"/>
        <end position="175"/>
    </location>
</feature>
<dbReference type="Gene3D" id="3.40.50.1820">
    <property type="entry name" value="alpha/beta hydrolase"/>
    <property type="match status" value="1"/>
</dbReference>
<keyword evidence="10" id="KW-1185">Reference proteome</keyword>
<feature type="region of interest" description="Disordered" evidence="8">
    <location>
        <begin position="1"/>
        <end position="91"/>
    </location>
</feature>
<accession>A0A8D2GMN8</accession>
<evidence type="ECO:0000256" key="7">
    <source>
        <dbReference type="RuleBase" id="RU361156"/>
    </source>
</evidence>
<dbReference type="FunFam" id="3.40.50.1820:FF:000335">
    <property type="entry name" value="Carboxypeptidase"/>
    <property type="match status" value="1"/>
</dbReference>
<dbReference type="Pfam" id="PF00450">
    <property type="entry name" value="Peptidase_S10"/>
    <property type="match status" value="1"/>
</dbReference>
<proteinExistence type="inferred from homology"/>
<organism evidence="9 10">
    <name type="scientific">Urocitellus parryii</name>
    <name type="common">Arctic ground squirrel</name>
    <name type="synonym">Spermophilus parryii</name>
    <dbReference type="NCBI Taxonomy" id="9999"/>
    <lineage>
        <taxon>Eukaryota</taxon>
        <taxon>Metazoa</taxon>
        <taxon>Chordata</taxon>
        <taxon>Craniata</taxon>
        <taxon>Vertebrata</taxon>
        <taxon>Euteleostomi</taxon>
        <taxon>Mammalia</taxon>
        <taxon>Eutheria</taxon>
        <taxon>Euarchontoglires</taxon>
        <taxon>Glires</taxon>
        <taxon>Rodentia</taxon>
        <taxon>Sciuromorpha</taxon>
        <taxon>Sciuridae</taxon>
        <taxon>Xerinae</taxon>
        <taxon>Marmotini</taxon>
        <taxon>Urocitellus</taxon>
    </lineage>
</organism>
<dbReference type="PANTHER" id="PTHR11802">
    <property type="entry name" value="SERINE PROTEASE FAMILY S10 SERINE CARBOXYPEPTIDASE"/>
    <property type="match status" value="1"/>
</dbReference>
<dbReference type="PRINTS" id="PR00724">
    <property type="entry name" value="CRBOXYPTASEC"/>
</dbReference>
<dbReference type="SUPFAM" id="SSF53474">
    <property type="entry name" value="alpha/beta-Hydrolases"/>
    <property type="match status" value="1"/>
</dbReference>
<reference evidence="9" key="1">
    <citation type="submission" date="2025-08" db="UniProtKB">
        <authorList>
            <consortium name="Ensembl"/>
        </authorList>
    </citation>
    <scope>IDENTIFICATION</scope>
</reference>
<dbReference type="InterPro" id="IPR033124">
    <property type="entry name" value="Ser_caboxypep_his_AS"/>
</dbReference>
<dbReference type="GO" id="GO:0031647">
    <property type="term" value="P:regulation of protein stability"/>
    <property type="evidence" value="ECO:0007669"/>
    <property type="project" value="Ensembl"/>
</dbReference>
<evidence type="ECO:0000313" key="10">
    <source>
        <dbReference type="Proteomes" id="UP000694417"/>
    </source>
</evidence>
<name>A0A8D2GMN8_UROPR</name>
<comment type="similarity">
    <text evidence="1 7">Belongs to the peptidase S10 family.</text>
</comment>
<evidence type="ECO:0000256" key="4">
    <source>
        <dbReference type="ARBA" id="ARBA00022801"/>
    </source>
</evidence>
<evidence type="ECO:0000256" key="3">
    <source>
        <dbReference type="ARBA" id="ARBA00022670"/>
    </source>
</evidence>
<comment type="function">
    <text evidence="5">Protective protein appears to be essential for both the activity of beta-galactosidase and neuraminidase, it associates with these enzymes and exerts a protective function necessary for their stability and activity. This protein is also a carboxypeptidase and can deamidate tachykinins.</text>
</comment>
<keyword evidence="2 7" id="KW-0121">Carboxypeptidase</keyword>
<dbReference type="EC" id="3.4.16.-" evidence="7"/>
<dbReference type="PANTHER" id="PTHR11802:SF502">
    <property type="entry name" value="LYSOSOMAL PROTECTIVE PROTEIN"/>
    <property type="match status" value="1"/>
</dbReference>
<evidence type="ECO:0000256" key="5">
    <source>
        <dbReference type="ARBA" id="ARBA00054649"/>
    </source>
</evidence>
<dbReference type="Ensembl" id="ENSUPAT00010003559.1">
    <property type="protein sequence ID" value="ENSUPAP00010003092.1"/>
    <property type="gene ID" value="ENSUPAG00010002544.1"/>
</dbReference>
<feature type="compositionally biased region" description="Low complexity" evidence="8">
    <location>
        <begin position="56"/>
        <end position="73"/>
    </location>
</feature>
<dbReference type="GO" id="GO:0006508">
    <property type="term" value="P:proteolysis"/>
    <property type="evidence" value="ECO:0007669"/>
    <property type="project" value="UniProtKB-KW"/>
</dbReference>
<evidence type="ECO:0000256" key="6">
    <source>
        <dbReference type="ARBA" id="ARBA00061741"/>
    </source>
</evidence>
<dbReference type="Proteomes" id="UP000694417">
    <property type="component" value="Unplaced"/>
</dbReference>
<keyword evidence="4 7" id="KW-0378">Hydrolase</keyword>
<evidence type="ECO:0000313" key="9">
    <source>
        <dbReference type="Ensembl" id="ENSUPAP00010003092.1"/>
    </source>
</evidence>
<comment type="subunit">
    <text evidence="6">Heterodimer of a 32 kDa chain and a 20 kDa chain; disulfide-linked.</text>
</comment>
<feature type="compositionally biased region" description="Gly residues" evidence="8">
    <location>
        <begin position="1"/>
        <end position="18"/>
    </location>
</feature>
<evidence type="ECO:0000256" key="8">
    <source>
        <dbReference type="SAM" id="MobiDB-lite"/>
    </source>
</evidence>